<protein>
    <submittedName>
        <fullName evidence="1">Uncharacterized protein</fullName>
    </submittedName>
</protein>
<reference evidence="1 2" key="1">
    <citation type="submission" date="2020-06" db="EMBL/GenBank/DDBJ databases">
        <title>Schlegella sp. ID0723 isolated from air conditioner.</title>
        <authorList>
            <person name="Kim D.Y."/>
            <person name="Kim D.-U."/>
        </authorList>
    </citation>
    <scope>NUCLEOTIDE SEQUENCE [LARGE SCALE GENOMIC DNA]</scope>
    <source>
        <strain evidence="1 2">ID0723</strain>
    </source>
</reference>
<sequence length="162" mass="18399">MDEQHVTPIASRGEFQQAIRNAIAAAAREGARELWFADSTFADWPLSEPGVIENLGRWAASHRKLTLIAETFDEVARRHARWSEWRRPWSHIVECRSNDELERGQMPCLLLAGNLLAVRLVDPVHHRGTVSRDVPDLVRSREQIDAVLQRSSEAFPVTMLGL</sequence>
<dbReference type="RefSeq" id="WP_176066573.1">
    <property type="nucleotide sequence ID" value="NZ_JABWMJ010000002.1"/>
</dbReference>
<organism evidence="1 2">
    <name type="scientific">Piscinibacter koreensis</name>
    <dbReference type="NCBI Taxonomy" id="2742824"/>
    <lineage>
        <taxon>Bacteria</taxon>
        <taxon>Pseudomonadati</taxon>
        <taxon>Pseudomonadota</taxon>
        <taxon>Betaproteobacteria</taxon>
        <taxon>Burkholderiales</taxon>
        <taxon>Sphaerotilaceae</taxon>
        <taxon>Piscinibacter</taxon>
    </lineage>
</organism>
<gene>
    <name evidence="1" type="ORF">HQN59_04570</name>
</gene>
<dbReference type="AlphaFoldDB" id="A0A7Y6NL03"/>
<dbReference type="Proteomes" id="UP000529637">
    <property type="component" value="Unassembled WGS sequence"/>
</dbReference>
<evidence type="ECO:0000313" key="1">
    <source>
        <dbReference type="EMBL" id="NUZ05032.1"/>
    </source>
</evidence>
<keyword evidence="2" id="KW-1185">Reference proteome</keyword>
<dbReference type="EMBL" id="JABWMJ010000002">
    <property type="protein sequence ID" value="NUZ05032.1"/>
    <property type="molecule type" value="Genomic_DNA"/>
</dbReference>
<name>A0A7Y6NL03_9BURK</name>
<accession>A0A7Y6NL03</accession>
<proteinExistence type="predicted"/>
<comment type="caution">
    <text evidence="1">The sequence shown here is derived from an EMBL/GenBank/DDBJ whole genome shotgun (WGS) entry which is preliminary data.</text>
</comment>
<evidence type="ECO:0000313" key="2">
    <source>
        <dbReference type="Proteomes" id="UP000529637"/>
    </source>
</evidence>